<dbReference type="EC" id="2.1.1.222" evidence="2"/>
<protein>
    <submittedName>
        <fullName evidence="2">Class I SAM-dependent methyltransferase</fullName>
        <ecNumber evidence="2">2.1.1.222</ecNumber>
        <ecNumber evidence="2">2.1.1.64</ecNumber>
    </submittedName>
</protein>
<keyword evidence="2" id="KW-0808">Transferase</keyword>
<dbReference type="PANTHER" id="PTHR43861">
    <property type="entry name" value="TRANS-ACONITATE 2-METHYLTRANSFERASE-RELATED"/>
    <property type="match status" value="1"/>
</dbReference>
<dbReference type="SUPFAM" id="SSF53335">
    <property type="entry name" value="S-adenosyl-L-methionine-dependent methyltransferases"/>
    <property type="match status" value="1"/>
</dbReference>
<dbReference type="RefSeq" id="WP_368652954.1">
    <property type="nucleotide sequence ID" value="NZ_CP162599.1"/>
</dbReference>
<sequence>MSEQNIYDNQTFFDGYKKLRENPTSANNMVEKPALFSLLPNLAGKSVIDLGCGYGENCREFSRLGAKKVLGIDISEKMLQVAEQENKCNNVDFLRLSMNDLAAINEKYDVVVSSLSIHYIKDFDRLMNNIANLLAADGIFIYSQEHPMTTALMHENYWSKDNEGNIIHYNLSDYSLLGERKVTWFVDGVTKYHRTFASIFNSLISAGFEIDKVLEPLPDKKTMEQYPLYKRYYHKPDFLLIKAKVMST</sequence>
<dbReference type="EMBL" id="CP162599">
    <property type="protein sequence ID" value="XDK32233.1"/>
    <property type="molecule type" value="Genomic_DNA"/>
</dbReference>
<evidence type="ECO:0000313" key="2">
    <source>
        <dbReference type="EMBL" id="XDK32233.1"/>
    </source>
</evidence>
<accession>A0AB39HR18</accession>
<dbReference type="GO" id="GO:0061542">
    <property type="term" value="F:3-demethylubiquinol 3-O-methyltransferase activity"/>
    <property type="evidence" value="ECO:0007669"/>
    <property type="project" value="UniProtKB-EC"/>
</dbReference>
<gene>
    <name evidence="2" type="ORF">AB4Y30_14610</name>
</gene>
<proteinExistence type="predicted"/>
<dbReference type="GO" id="GO:0032259">
    <property type="term" value="P:methylation"/>
    <property type="evidence" value="ECO:0007669"/>
    <property type="project" value="UniProtKB-KW"/>
</dbReference>
<dbReference type="PANTHER" id="PTHR43861:SF1">
    <property type="entry name" value="TRANS-ACONITATE 2-METHYLTRANSFERASE"/>
    <property type="match status" value="1"/>
</dbReference>
<name>A0AB39HR18_9BACI</name>
<dbReference type="Pfam" id="PF13847">
    <property type="entry name" value="Methyltransf_31"/>
    <property type="match status" value="1"/>
</dbReference>
<dbReference type="AlphaFoldDB" id="A0AB39HR18"/>
<dbReference type="InterPro" id="IPR025714">
    <property type="entry name" value="Methyltranfer_dom"/>
</dbReference>
<reference evidence="2" key="1">
    <citation type="submission" date="2024-07" db="EMBL/GenBank/DDBJ databases">
        <title>Halotolerant mesophilic bacterium Ornithinibacillus sp. 4-3, sp. nov., isolated from soil.</title>
        <authorList>
            <person name="Sidarenka A.V."/>
            <person name="Guliayeva D.E."/>
            <person name="Leanovich S.I."/>
            <person name="Hileuskaya K.S."/>
            <person name="Akhremchuk A.E."/>
            <person name="Sikolenko M.A."/>
            <person name="Valentovich L.N."/>
        </authorList>
    </citation>
    <scope>NUCLEOTIDE SEQUENCE</scope>
    <source>
        <strain evidence="2">4-3</strain>
    </source>
</reference>
<dbReference type="CDD" id="cd02440">
    <property type="entry name" value="AdoMet_MTases"/>
    <property type="match status" value="1"/>
</dbReference>
<keyword evidence="2" id="KW-0489">Methyltransferase</keyword>
<dbReference type="GO" id="GO:0102208">
    <property type="term" value="F:2-polyprenyl-6-hydroxyphenol methylase activity"/>
    <property type="evidence" value="ECO:0007669"/>
    <property type="project" value="UniProtKB-EC"/>
</dbReference>
<evidence type="ECO:0000259" key="1">
    <source>
        <dbReference type="Pfam" id="PF13847"/>
    </source>
</evidence>
<organism evidence="2">
    <name type="scientific">Ornithinibacillus sp. 4-3</name>
    <dbReference type="NCBI Taxonomy" id="3231488"/>
    <lineage>
        <taxon>Bacteria</taxon>
        <taxon>Bacillati</taxon>
        <taxon>Bacillota</taxon>
        <taxon>Bacilli</taxon>
        <taxon>Bacillales</taxon>
        <taxon>Bacillaceae</taxon>
        <taxon>Ornithinibacillus</taxon>
    </lineage>
</organism>
<dbReference type="InterPro" id="IPR029063">
    <property type="entry name" value="SAM-dependent_MTases_sf"/>
</dbReference>
<dbReference type="Gene3D" id="3.40.50.150">
    <property type="entry name" value="Vaccinia Virus protein VP39"/>
    <property type="match status" value="1"/>
</dbReference>
<feature type="domain" description="Methyltransferase" evidence="1">
    <location>
        <begin position="43"/>
        <end position="146"/>
    </location>
</feature>
<dbReference type="EC" id="2.1.1.64" evidence="2"/>